<accession>A0ABU9ARC6</accession>
<dbReference type="Gene3D" id="1.10.760.10">
    <property type="entry name" value="Cytochrome c-like domain"/>
    <property type="match status" value="2"/>
</dbReference>
<dbReference type="SUPFAM" id="SSF46626">
    <property type="entry name" value="Cytochrome c"/>
    <property type="match status" value="2"/>
</dbReference>
<dbReference type="InterPro" id="IPR004852">
    <property type="entry name" value="Di-haem_cyt_c_peroxidsae"/>
</dbReference>
<feature type="chain" id="PRO_5046867395" evidence="8">
    <location>
        <begin position="20"/>
        <end position="582"/>
    </location>
</feature>
<feature type="domain" description="Cytochrome c" evidence="9">
    <location>
        <begin position="433"/>
        <end position="567"/>
    </location>
</feature>
<keyword evidence="2 7" id="KW-0349">Heme</keyword>
<reference evidence="10 11" key="1">
    <citation type="submission" date="2024-04" db="EMBL/GenBank/DDBJ databases">
        <title>Luteolibacter sp. isolated from soil.</title>
        <authorList>
            <person name="An J."/>
        </authorList>
    </citation>
    <scope>NUCLEOTIDE SEQUENCE [LARGE SCALE GENOMIC DNA]</scope>
    <source>
        <strain evidence="10 11">Y139</strain>
    </source>
</reference>
<keyword evidence="6 7" id="KW-0408">Iron</keyword>
<dbReference type="InterPro" id="IPR009056">
    <property type="entry name" value="Cyt_c-like_dom"/>
</dbReference>
<evidence type="ECO:0000256" key="6">
    <source>
        <dbReference type="ARBA" id="ARBA00023004"/>
    </source>
</evidence>
<dbReference type="PANTHER" id="PTHR30600">
    <property type="entry name" value="CYTOCHROME C PEROXIDASE-RELATED"/>
    <property type="match status" value="1"/>
</dbReference>
<evidence type="ECO:0000256" key="1">
    <source>
        <dbReference type="ARBA" id="ARBA00004196"/>
    </source>
</evidence>
<feature type="signal peptide" evidence="8">
    <location>
        <begin position="1"/>
        <end position="19"/>
    </location>
</feature>
<dbReference type="EMBL" id="JBBUKT010000002">
    <property type="protein sequence ID" value="MEK7950274.1"/>
    <property type="molecule type" value="Genomic_DNA"/>
</dbReference>
<keyword evidence="11" id="KW-1185">Reference proteome</keyword>
<evidence type="ECO:0000313" key="10">
    <source>
        <dbReference type="EMBL" id="MEK7950274.1"/>
    </source>
</evidence>
<protein>
    <submittedName>
        <fullName evidence="10">MbnP family protein</fullName>
    </submittedName>
</protein>
<comment type="subcellular location">
    <subcellularLocation>
        <location evidence="1">Cell envelope</location>
    </subcellularLocation>
</comment>
<evidence type="ECO:0000259" key="9">
    <source>
        <dbReference type="PROSITE" id="PS51007"/>
    </source>
</evidence>
<dbReference type="Proteomes" id="UP001371305">
    <property type="component" value="Unassembled WGS sequence"/>
</dbReference>
<keyword evidence="5" id="KW-0560">Oxidoreductase</keyword>
<proteinExistence type="predicted"/>
<comment type="caution">
    <text evidence="10">The sequence shown here is derived from an EMBL/GenBank/DDBJ whole genome shotgun (WGS) entry which is preliminary data.</text>
</comment>
<dbReference type="Pfam" id="PF20243">
    <property type="entry name" value="MbnP"/>
    <property type="match status" value="1"/>
</dbReference>
<dbReference type="InterPro" id="IPR046863">
    <property type="entry name" value="MbnP-like_dom"/>
</dbReference>
<evidence type="ECO:0000256" key="2">
    <source>
        <dbReference type="ARBA" id="ARBA00022617"/>
    </source>
</evidence>
<organism evidence="10 11">
    <name type="scientific">Luteolibacter soli</name>
    <dbReference type="NCBI Taxonomy" id="3135280"/>
    <lineage>
        <taxon>Bacteria</taxon>
        <taxon>Pseudomonadati</taxon>
        <taxon>Verrucomicrobiota</taxon>
        <taxon>Verrucomicrobiia</taxon>
        <taxon>Verrucomicrobiales</taxon>
        <taxon>Verrucomicrobiaceae</taxon>
        <taxon>Luteolibacter</taxon>
    </lineage>
</organism>
<dbReference type="InterPro" id="IPR036909">
    <property type="entry name" value="Cyt_c-like_dom_sf"/>
</dbReference>
<dbReference type="PROSITE" id="PS51007">
    <property type="entry name" value="CYTC"/>
    <property type="match status" value="2"/>
</dbReference>
<evidence type="ECO:0000256" key="4">
    <source>
        <dbReference type="ARBA" id="ARBA00022729"/>
    </source>
</evidence>
<evidence type="ECO:0000256" key="8">
    <source>
        <dbReference type="SAM" id="SignalP"/>
    </source>
</evidence>
<evidence type="ECO:0000313" key="11">
    <source>
        <dbReference type="Proteomes" id="UP001371305"/>
    </source>
</evidence>
<evidence type="ECO:0000256" key="5">
    <source>
        <dbReference type="ARBA" id="ARBA00023002"/>
    </source>
</evidence>
<keyword evidence="3 7" id="KW-0479">Metal-binding</keyword>
<name>A0ABU9ARC6_9BACT</name>
<dbReference type="InterPro" id="IPR051395">
    <property type="entry name" value="Cytochrome_c_Peroxidase/MauG"/>
</dbReference>
<evidence type="ECO:0000256" key="7">
    <source>
        <dbReference type="PROSITE-ProRule" id="PRU00433"/>
    </source>
</evidence>
<keyword evidence="4 8" id="KW-0732">Signal</keyword>
<dbReference type="Pfam" id="PF00034">
    <property type="entry name" value="Cytochrom_C"/>
    <property type="match status" value="1"/>
</dbReference>
<gene>
    <name evidence="10" type="ORF">WKV53_07195</name>
</gene>
<dbReference type="PANTHER" id="PTHR30600:SF10">
    <property type="entry name" value="BLL6722 PROTEIN"/>
    <property type="match status" value="1"/>
</dbReference>
<sequence length="582" mass="64077">MTARLPALLLLAISSVLHAGQRLDIEVRPTFGAKPLAFDTLSLETQNSQRVSLTRCDLILSRAELMAADGNWLSAESWAAFVSLREGRTRFALSDIPAGKFTRLRFHIGVPPETNKGDPAAYPAGHPLNPSVNGMHWGWQGGYIFAAVEGMWRGKDGGLSGYSFHVANDENLMTVELPLELDLQRDQTLHLGFDASEIFAKLTITAEASTTHSRPGDSLAATLKANLPKAFRVESVQPTPTRQEAAAKANALIAPDATPYRFRFSASFPRPALPLDNPLTEEGVILGERLFHDRDLSGNGTQSCADCHDRRHFFSDARTFSPGALGDIGTRQSMPLYNLAWKSSYFWDGRAPTLRAQVLEPIQNPVEMHATLPEVVKAIESGEHYHEMFEDAFGSPEINADRLSRALEQFLLTLVSDDSKFDRAMRGQAPLTSQEQRGAELFNTEFDPARGQRGADCFHCHGGPMFQSAAFANNGLSLSKDAGRFDATKLEGDRGKFAVPSLRNVARTAPYMHDGRFTTLEEVIDHYDHGLTRSPTLDPNLAKHPTEGLQLSDEDKAALVAFLKTLTDHEFIRPGPPPIPRR</sequence>
<dbReference type="Pfam" id="PF03150">
    <property type="entry name" value="CCP_MauG"/>
    <property type="match status" value="1"/>
</dbReference>
<feature type="domain" description="Cytochrome c" evidence="9">
    <location>
        <begin position="282"/>
        <end position="419"/>
    </location>
</feature>
<evidence type="ECO:0000256" key="3">
    <source>
        <dbReference type="ARBA" id="ARBA00022723"/>
    </source>
</evidence>
<dbReference type="RefSeq" id="WP_341403735.1">
    <property type="nucleotide sequence ID" value="NZ_JBBUKT010000002.1"/>
</dbReference>